<name>A0A225VGR9_9STRA</name>
<proteinExistence type="predicted"/>
<comment type="caution">
    <text evidence="1">The sequence shown here is derived from an EMBL/GenBank/DDBJ whole genome shotgun (WGS) entry which is preliminary data.</text>
</comment>
<dbReference type="AlphaFoldDB" id="A0A225VGR9"/>
<accession>A0A225VGR9</accession>
<dbReference type="EMBL" id="NBNE01004757">
    <property type="protein sequence ID" value="OWZ04816.1"/>
    <property type="molecule type" value="Genomic_DNA"/>
</dbReference>
<sequence>MQVSLQTGIELQANIRQIIHLSRAVIFRLLCVMWTAQTNTITPRLILEVQCDLAYAVTKRNFPMFFLSLLMVHVRSH</sequence>
<gene>
    <name evidence="1" type="ORF">PHMEG_00023211</name>
</gene>
<protein>
    <submittedName>
        <fullName evidence="1">Uncharacterized protein</fullName>
    </submittedName>
</protein>
<organism evidence="1 2">
    <name type="scientific">Phytophthora megakarya</name>
    <dbReference type="NCBI Taxonomy" id="4795"/>
    <lineage>
        <taxon>Eukaryota</taxon>
        <taxon>Sar</taxon>
        <taxon>Stramenopiles</taxon>
        <taxon>Oomycota</taxon>
        <taxon>Peronosporomycetes</taxon>
        <taxon>Peronosporales</taxon>
        <taxon>Peronosporaceae</taxon>
        <taxon>Phytophthora</taxon>
    </lineage>
</organism>
<keyword evidence="2" id="KW-1185">Reference proteome</keyword>
<evidence type="ECO:0000313" key="2">
    <source>
        <dbReference type="Proteomes" id="UP000198211"/>
    </source>
</evidence>
<reference evidence="2" key="1">
    <citation type="submission" date="2017-03" db="EMBL/GenBank/DDBJ databases">
        <title>Phytopthora megakarya and P. palmivora, two closely related causual agents of cacao black pod achieved similar genome size and gene model numbers by different mechanisms.</title>
        <authorList>
            <person name="Ali S."/>
            <person name="Shao J."/>
            <person name="Larry D.J."/>
            <person name="Kronmiller B."/>
            <person name="Shen D."/>
            <person name="Strem M.D."/>
            <person name="Melnick R.L."/>
            <person name="Guiltinan M.J."/>
            <person name="Tyler B.M."/>
            <person name="Meinhardt L.W."/>
            <person name="Bailey B.A."/>
        </authorList>
    </citation>
    <scope>NUCLEOTIDE SEQUENCE [LARGE SCALE GENOMIC DNA]</scope>
    <source>
        <strain evidence="2">zdho120</strain>
    </source>
</reference>
<dbReference type="Proteomes" id="UP000198211">
    <property type="component" value="Unassembled WGS sequence"/>
</dbReference>
<evidence type="ECO:0000313" key="1">
    <source>
        <dbReference type="EMBL" id="OWZ04816.1"/>
    </source>
</evidence>